<dbReference type="AlphaFoldDB" id="E4ZY09"/>
<name>E4ZY09_LEPMJ</name>
<dbReference type="InParanoid" id="E4ZY09"/>
<dbReference type="HOGENOM" id="CLU_3032812_0_0_1"/>
<accession>E4ZY09</accession>
<protein>
    <submittedName>
        <fullName evidence="1">Predicted protein</fullName>
    </submittedName>
</protein>
<dbReference type="VEuPathDB" id="FungiDB:LEMA_uP111730.1"/>
<gene>
    <name evidence="1" type="ORF">LEMA_uP111730.1</name>
</gene>
<reference evidence="2" key="1">
    <citation type="journal article" date="2011" name="Nat. Commun.">
        <title>Effector diversification within compartments of the Leptosphaeria maculans genome affected by Repeat-Induced Point mutations.</title>
        <authorList>
            <person name="Rouxel T."/>
            <person name="Grandaubert J."/>
            <person name="Hane J.K."/>
            <person name="Hoede C."/>
            <person name="van de Wouw A.P."/>
            <person name="Couloux A."/>
            <person name="Dominguez V."/>
            <person name="Anthouard V."/>
            <person name="Bally P."/>
            <person name="Bourras S."/>
            <person name="Cozijnsen A.J."/>
            <person name="Ciuffetti L.M."/>
            <person name="Degrave A."/>
            <person name="Dilmaghani A."/>
            <person name="Duret L."/>
            <person name="Fudal I."/>
            <person name="Goodwin S.B."/>
            <person name="Gout L."/>
            <person name="Glaser N."/>
            <person name="Linglin J."/>
            <person name="Kema G.H.J."/>
            <person name="Lapalu N."/>
            <person name="Lawrence C.B."/>
            <person name="May K."/>
            <person name="Meyer M."/>
            <person name="Ollivier B."/>
            <person name="Poulain J."/>
            <person name="Schoch C.L."/>
            <person name="Simon A."/>
            <person name="Spatafora J.W."/>
            <person name="Stachowiak A."/>
            <person name="Turgeon B.G."/>
            <person name="Tyler B.M."/>
            <person name="Vincent D."/>
            <person name="Weissenbach J."/>
            <person name="Amselem J."/>
            <person name="Quesneville H."/>
            <person name="Oliver R.P."/>
            <person name="Wincker P."/>
            <person name="Balesdent M.-H."/>
            <person name="Howlett B.J."/>
        </authorList>
    </citation>
    <scope>NUCLEOTIDE SEQUENCE [LARGE SCALE GENOMIC DNA]</scope>
    <source>
        <strain evidence="2">JN3 / isolate v23.1.3 / race Av1-4-5-6-7-8</strain>
    </source>
</reference>
<organism evidence="2">
    <name type="scientific">Leptosphaeria maculans (strain JN3 / isolate v23.1.3 / race Av1-4-5-6-7-8)</name>
    <name type="common">Blackleg fungus</name>
    <name type="synonym">Phoma lingam</name>
    <dbReference type="NCBI Taxonomy" id="985895"/>
    <lineage>
        <taxon>Eukaryota</taxon>
        <taxon>Fungi</taxon>
        <taxon>Dikarya</taxon>
        <taxon>Ascomycota</taxon>
        <taxon>Pezizomycotina</taxon>
        <taxon>Dothideomycetes</taxon>
        <taxon>Pleosporomycetidae</taxon>
        <taxon>Pleosporales</taxon>
        <taxon>Pleosporineae</taxon>
        <taxon>Leptosphaeriaceae</taxon>
        <taxon>Plenodomus</taxon>
        <taxon>Plenodomus lingam/Leptosphaeria maculans species complex</taxon>
    </lineage>
</organism>
<proteinExistence type="predicted"/>
<keyword evidence="2" id="KW-1185">Reference proteome</keyword>
<dbReference type="EMBL" id="FP929128">
    <property type="protein sequence ID" value="CBX96254.1"/>
    <property type="molecule type" value="Genomic_DNA"/>
</dbReference>
<sequence length="55" mass="6420">MSDMVRWKLYVIKTCKDFLCTLIQKSRFATPKWAAEVRYSAVMTKPLLKIPIEGL</sequence>
<evidence type="ECO:0000313" key="2">
    <source>
        <dbReference type="Proteomes" id="UP000002668"/>
    </source>
</evidence>
<evidence type="ECO:0000313" key="1">
    <source>
        <dbReference type="EMBL" id="CBX96254.1"/>
    </source>
</evidence>
<dbReference type="Proteomes" id="UP000002668">
    <property type="component" value="Genome"/>
</dbReference>